<keyword evidence="2" id="KW-0812">Transmembrane</keyword>
<dbReference type="Gene3D" id="1.20.1600.10">
    <property type="entry name" value="Outer membrane efflux proteins (OEP)"/>
    <property type="match status" value="1"/>
</dbReference>
<dbReference type="SUPFAM" id="SSF56954">
    <property type="entry name" value="Outer membrane efflux proteins (OEP)"/>
    <property type="match status" value="1"/>
</dbReference>
<protein>
    <submittedName>
        <fullName evidence="4">Efflux transporter outer membrane subunit</fullName>
    </submittedName>
</protein>
<name>A0A4Y6PVE2_PERCE</name>
<keyword evidence="3" id="KW-0175">Coiled coil</keyword>
<keyword evidence="2" id="KW-0564">Palmitate</keyword>
<accession>A0A5B8Y647</accession>
<keyword evidence="5" id="KW-1185">Reference proteome</keyword>
<reference evidence="4 5" key="1">
    <citation type="submission" date="2019-06" db="EMBL/GenBank/DDBJ databases">
        <title>Persicimonas caeni gen. nov., sp. nov., a predatory bacterium isolated from solar saltern.</title>
        <authorList>
            <person name="Wang S."/>
        </authorList>
    </citation>
    <scope>NUCLEOTIDE SEQUENCE [LARGE SCALE GENOMIC DNA]</scope>
    <source>
        <strain evidence="4 5">YN101</strain>
    </source>
</reference>
<keyword evidence="2" id="KW-1134">Transmembrane beta strand</keyword>
<feature type="coiled-coil region" evidence="3">
    <location>
        <begin position="418"/>
        <end position="445"/>
    </location>
</feature>
<dbReference type="InterPro" id="IPR010131">
    <property type="entry name" value="MdtP/NodT-like"/>
</dbReference>
<evidence type="ECO:0000256" key="2">
    <source>
        <dbReference type="RuleBase" id="RU362097"/>
    </source>
</evidence>
<accession>A0A4Y6PVE2</accession>
<feature type="coiled-coil region" evidence="3">
    <location>
        <begin position="219"/>
        <end position="270"/>
    </location>
</feature>
<dbReference type="NCBIfam" id="TIGR01845">
    <property type="entry name" value="outer_NodT"/>
    <property type="match status" value="1"/>
</dbReference>
<keyword evidence="2" id="KW-0472">Membrane</keyword>
<dbReference type="GO" id="GO:0005886">
    <property type="term" value="C:plasma membrane"/>
    <property type="evidence" value="ECO:0007669"/>
    <property type="project" value="UniProtKB-SubCell"/>
</dbReference>
<dbReference type="OrthoDB" id="9770517at2"/>
<comment type="similarity">
    <text evidence="1 2">Belongs to the outer membrane factor (OMF) (TC 1.B.17) family.</text>
</comment>
<organism evidence="4 5">
    <name type="scientific">Persicimonas caeni</name>
    <dbReference type="NCBI Taxonomy" id="2292766"/>
    <lineage>
        <taxon>Bacteria</taxon>
        <taxon>Deltaproteobacteria</taxon>
        <taxon>Bradymonadales</taxon>
        <taxon>Bradymonadaceae</taxon>
        <taxon>Persicimonas</taxon>
    </lineage>
</organism>
<dbReference type="PANTHER" id="PTHR30203">
    <property type="entry name" value="OUTER MEMBRANE CATION EFFLUX PROTEIN"/>
    <property type="match status" value="1"/>
</dbReference>
<dbReference type="Gene3D" id="2.20.200.10">
    <property type="entry name" value="Outer membrane efflux proteins (OEP)"/>
    <property type="match status" value="1"/>
</dbReference>
<proteinExistence type="inferred from homology"/>
<dbReference type="InterPro" id="IPR003423">
    <property type="entry name" value="OMP_efflux"/>
</dbReference>
<sequence length="504" mass="55445">MHSLRLRGMNRVHFNRRILASTNAKFFMSRPPRARKSLFLLGTICLLSAHLGCSSTQYADKADEVVEAPDGSTPVDDLGADRWCSDFGQPGLDTTVERAWAGNMQLKAAWARLEQAEALAEIAEAPLWPTLAARAEAEYQDRQFGGAGISTSGGGPEPFWQISAAAAYEVDIWGRHRHRAKAADLEAEAAEAQARALAITLTSEVAEAWFDVIAQRERLELLEAQLKVSEDILAIIKQRLRRGLAGALDAAQQEANVESLRGQVSEARGLLETSQNRLAVLVGEPPEGEDFVDAATLPAVEPIADAGVPANLLERRPDVRASYLLLEAADERTAAAVADRLPRLQLTASIGFQAEQLAKLFEQLFWSIGAGISQSLFEGGRLRAEVEFSEAVAKEQLYLYADTLLEAMREVRDALVLEANQRERIESLRRELDIAESVVDLARKRYSTGAVEYLRVLTGLQELQQVQRALITARRQQLSNRISLCRALGGSWVEDVEPSIQPDD</sequence>
<comment type="subcellular location">
    <subcellularLocation>
        <location evidence="2">Cell membrane</location>
        <topology evidence="2">Lipid-anchor</topology>
    </subcellularLocation>
</comment>
<dbReference type="GO" id="GO:0015562">
    <property type="term" value="F:efflux transmembrane transporter activity"/>
    <property type="evidence" value="ECO:0007669"/>
    <property type="project" value="InterPro"/>
</dbReference>
<evidence type="ECO:0000256" key="1">
    <source>
        <dbReference type="ARBA" id="ARBA00007613"/>
    </source>
</evidence>
<evidence type="ECO:0000256" key="3">
    <source>
        <dbReference type="SAM" id="Coils"/>
    </source>
</evidence>
<dbReference type="AlphaFoldDB" id="A0A4Y6PVE2"/>
<dbReference type="Proteomes" id="UP000315995">
    <property type="component" value="Chromosome"/>
</dbReference>
<dbReference type="Pfam" id="PF02321">
    <property type="entry name" value="OEP"/>
    <property type="match status" value="2"/>
</dbReference>
<keyword evidence="2" id="KW-0449">Lipoprotein</keyword>
<dbReference type="PANTHER" id="PTHR30203:SF33">
    <property type="entry name" value="BLR4455 PROTEIN"/>
    <property type="match status" value="1"/>
</dbReference>
<dbReference type="EMBL" id="CP041186">
    <property type="protein sequence ID" value="QDG52213.1"/>
    <property type="molecule type" value="Genomic_DNA"/>
</dbReference>
<gene>
    <name evidence="4" type="ORF">FIV42_16145</name>
</gene>
<evidence type="ECO:0000313" key="4">
    <source>
        <dbReference type="EMBL" id="QDG52213.1"/>
    </source>
</evidence>
<evidence type="ECO:0000313" key="5">
    <source>
        <dbReference type="Proteomes" id="UP000315995"/>
    </source>
</evidence>